<proteinExistence type="predicted"/>
<dbReference type="Pfam" id="PF23571">
    <property type="entry name" value="GH3_M"/>
    <property type="match status" value="1"/>
</dbReference>
<protein>
    <recommendedName>
        <fullName evidence="1">GH3 middle domain-containing protein</fullName>
    </recommendedName>
</protein>
<dbReference type="RefSeq" id="WP_223912555.1">
    <property type="nucleotide sequence ID" value="NZ_AP024238.1"/>
</dbReference>
<evidence type="ECO:0000259" key="1">
    <source>
        <dbReference type="Pfam" id="PF23571"/>
    </source>
</evidence>
<name>A0ABM7MMG7_9BURK</name>
<dbReference type="EMBL" id="AP024238">
    <property type="protein sequence ID" value="BCO27499.1"/>
    <property type="molecule type" value="Genomic_DNA"/>
</dbReference>
<accession>A0ABM7MMG7</accession>
<dbReference type="PANTHER" id="PTHR31901">
    <property type="entry name" value="GH3 DOMAIN-CONTAINING PROTEIN"/>
    <property type="match status" value="1"/>
</dbReference>
<evidence type="ECO:0000313" key="3">
    <source>
        <dbReference type="Proteomes" id="UP000824366"/>
    </source>
</evidence>
<sequence>MPDLDAVQKKPELNDIAWLQAMLARNTRTAYLKAYGAPQDLAAFRQQVPLTSYEELQAQWLPRVLAGEPSVLFDGLPCAYERTGGSSGGAKLIPFSTWGLLDFQAAINPWLGSVVSTRSITGLVYLATSPATRKSEHINGIPVGLPDGAYLGEQWGRWIAQRSAVPLALMAEPSVDVWREKTLASLRAAHDLEMISIWSPTFFLRLLDDLPAADKLWPKLKLISCWASAESSGPAAELQARLSHAQLQPKGLLSTECVVTVPDEPDLPVLTHHGFFEFENPQGLFLRDELIPGTSYTVIATTASGLYRYRTGDMVLCKGYTESKQPILEFQGRSGIASDLVGEKLTEAFVSEALRGIRGFRFLTPIRQASCYVLVTDEDAVVDLTDIEARLCVNPQYAYARALGQLKPLQHRPVRQLYDRYVSTQVDRGVRLADVKPVALIPNFSWID</sequence>
<dbReference type="Proteomes" id="UP000824366">
    <property type="component" value="Chromosome"/>
</dbReference>
<keyword evidence="3" id="KW-1185">Reference proteome</keyword>
<reference evidence="2 3" key="1">
    <citation type="journal article" date="2021" name="Microbiol. Spectr.">
        <title>A Single Bacterium Capable of Oxidation and Reduction of Iron at Circumneutral pH.</title>
        <authorList>
            <person name="Kato S."/>
            <person name="Ohkuma M."/>
        </authorList>
    </citation>
    <scope>NUCLEOTIDE SEQUENCE [LARGE SCALE GENOMIC DNA]</scope>
    <source>
        <strain evidence="2 3">MIZ03</strain>
    </source>
</reference>
<dbReference type="InterPro" id="IPR004993">
    <property type="entry name" value="GH3"/>
</dbReference>
<feature type="domain" description="GH3 middle" evidence="1">
    <location>
        <begin position="270"/>
        <end position="333"/>
    </location>
</feature>
<dbReference type="PANTHER" id="PTHR31901:SF9">
    <property type="entry name" value="GH3 DOMAIN-CONTAINING PROTEIN"/>
    <property type="match status" value="1"/>
</dbReference>
<dbReference type="Pfam" id="PF03321">
    <property type="entry name" value="GH3"/>
    <property type="match status" value="1"/>
</dbReference>
<organism evidence="2 3">
    <name type="scientific">Rhodoferax lithotrophicus</name>
    <dbReference type="NCBI Taxonomy" id="2798804"/>
    <lineage>
        <taxon>Bacteria</taxon>
        <taxon>Pseudomonadati</taxon>
        <taxon>Pseudomonadota</taxon>
        <taxon>Betaproteobacteria</taxon>
        <taxon>Burkholderiales</taxon>
        <taxon>Comamonadaceae</taxon>
        <taxon>Rhodoferax</taxon>
    </lineage>
</organism>
<dbReference type="InterPro" id="IPR055377">
    <property type="entry name" value="GH3_M"/>
</dbReference>
<gene>
    <name evidence="2" type="ORF">MIZ03_2387</name>
</gene>
<evidence type="ECO:0000313" key="2">
    <source>
        <dbReference type="EMBL" id="BCO27499.1"/>
    </source>
</evidence>